<organism evidence="1">
    <name type="scientific">freshwater metagenome</name>
    <dbReference type="NCBI Taxonomy" id="449393"/>
    <lineage>
        <taxon>unclassified sequences</taxon>
        <taxon>metagenomes</taxon>
        <taxon>ecological metagenomes</taxon>
    </lineage>
</organism>
<proteinExistence type="predicted"/>
<protein>
    <submittedName>
        <fullName evidence="1">Unannotated protein</fullName>
    </submittedName>
</protein>
<evidence type="ECO:0000313" key="1">
    <source>
        <dbReference type="EMBL" id="CAB4962162.1"/>
    </source>
</evidence>
<name>A0A6J7L5J1_9ZZZZ</name>
<accession>A0A6J7L5J1</accession>
<dbReference type="EMBL" id="CAFBNO010000083">
    <property type="protein sequence ID" value="CAB4962162.1"/>
    <property type="molecule type" value="Genomic_DNA"/>
</dbReference>
<reference evidence="1" key="1">
    <citation type="submission" date="2020-05" db="EMBL/GenBank/DDBJ databases">
        <authorList>
            <person name="Chiriac C."/>
            <person name="Salcher M."/>
            <person name="Ghai R."/>
            <person name="Kavagutti S V."/>
        </authorList>
    </citation>
    <scope>NUCLEOTIDE SEQUENCE</scope>
</reference>
<gene>
    <name evidence="1" type="ORF">UFOPK3837_01120</name>
</gene>
<dbReference type="AlphaFoldDB" id="A0A6J7L5J1"/>
<sequence length="49" mass="5817">MANRKFARRNHTFGLVTDIEKYFVSVNFYYDAFDEVTVIEELQGLFDCC</sequence>